<organism evidence="2 3">
    <name type="scientific">Pleurotus ostreatus</name>
    <name type="common">Oyster mushroom</name>
    <name type="synonym">White-rot fungus</name>
    <dbReference type="NCBI Taxonomy" id="5322"/>
    <lineage>
        <taxon>Eukaryota</taxon>
        <taxon>Fungi</taxon>
        <taxon>Dikarya</taxon>
        <taxon>Basidiomycota</taxon>
        <taxon>Agaricomycotina</taxon>
        <taxon>Agaricomycetes</taxon>
        <taxon>Agaricomycetidae</taxon>
        <taxon>Agaricales</taxon>
        <taxon>Pleurotineae</taxon>
        <taxon>Pleurotaceae</taxon>
        <taxon>Pleurotus</taxon>
    </lineage>
</organism>
<evidence type="ECO:0000313" key="2">
    <source>
        <dbReference type="EMBL" id="KAF7432536.1"/>
    </source>
</evidence>
<comment type="caution">
    <text evidence="2">The sequence shown here is derived from an EMBL/GenBank/DDBJ whole genome shotgun (WGS) entry which is preliminary data.</text>
</comment>
<dbReference type="Gene3D" id="1.20.1280.50">
    <property type="match status" value="1"/>
</dbReference>
<feature type="domain" description="F-box" evidence="1">
    <location>
        <begin position="27"/>
        <end position="84"/>
    </location>
</feature>
<dbReference type="OrthoDB" id="3064231at2759"/>
<evidence type="ECO:0000259" key="1">
    <source>
        <dbReference type="Pfam" id="PF12937"/>
    </source>
</evidence>
<accession>A0A8H6ZXA5</accession>
<dbReference type="AlphaFoldDB" id="A0A8H6ZXA5"/>
<dbReference type="RefSeq" id="XP_036632563.1">
    <property type="nucleotide sequence ID" value="XM_036774061.1"/>
</dbReference>
<dbReference type="InterPro" id="IPR001810">
    <property type="entry name" value="F-box_dom"/>
</dbReference>
<gene>
    <name evidence="2" type="ORF">PC9H_004477</name>
</gene>
<sequence>MHQSLIFSYFPLLSGRAGPRPPRPLRIHHLPLELLQLIFQQVVLEFEDEEEEHRTPTFDIAHTLSLVCKSWRNLVLSNPVLWSVIDAHYPEEVLELSLLRAARAPLILYLELNALTTSNASWKLYRQFHRFASFSSRPRMRDWHILQAQLCSSAPLLESFDLSVGPISASYFLPKKIFGGVHSSRLRKLRLQGFQLDWSHHSFLFYNLTTLSLDAENRPSYTVFIDIPQSMGSLQKLALWHSLPSDVQCKPRHDVVILPHLREFICEDALIACLAFLRYVKSSPVYMKLKLSTTSLGRKGGSEALFQAFSSRTRVAPNVFGYLPSLEDPWEEVHIDILLQTSEEDDLAALEHCVAGVMKHLPLGHVTVLHFDVPPYLTLSYAFWMDVFPAAFPRLSRLVLGNGVVHSLFTALETFFKTEHGDRDVYTRKVEVPFPRVKQISCDFSAGFSHSVNLLDYGV</sequence>
<dbReference type="GeneID" id="59374295"/>
<dbReference type="EMBL" id="JACETU010000003">
    <property type="protein sequence ID" value="KAF7432536.1"/>
    <property type="molecule type" value="Genomic_DNA"/>
</dbReference>
<protein>
    <recommendedName>
        <fullName evidence="1">F-box domain-containing protein</fullName>
    </recommendedName>
</protein>
<dbReference type="VEuPathDB" id="FungiDB:PC9H_004477"/>
<dbReference type="Proteomes" id="UP000623687">
    <property type="component" value="Unassembled WGS sequence"/>
</dbReference>
<dbReference type="Pfam" id="PF12937">
    <property type="entry name" value="F-box-like"/>
    <property type="match status" value="1"/>
</dbReference>
<proteinExistence type="predicted"/>
<evidence type="ECO:0000313" key="3">
    <source>
        <dbReference type="Proteomes" id="UP000623687"/>
    </source>
</evidence>
<name>A0A8H6ZXA5_PLEOS</name>
<keyword evidence="3" id="KW-1185">Reference proteome</keyword>
<reference evidence="2" key="1">
    <citation type="submission" date="2019-07" db="EMBL/GenBank/DDBJ databases">
        <authorList>
            <person name="Palmer J.M."/>
        </authorList>
    </citation>
    <scope>NUCLEOTIDE SEQUENCE</scope>
    <source>
        <strain evidence="2">PC9</strain>
    </source>
</reference>